<evidence type="ECO:0000313" key="2">
    <source>
        <dbReference type="Proteomes" id="UP000180194"/>
    </source>
</evidence>
<keyword evidence="2" id="KW-1185">Reference proteome</keyword>
<sequence>MRRAMQEGVLSFWKGLARLSSLGAATRQACDLEGAGAGARQLSKFKVILSYLTRKSWSIPAFSLWWFYNAY</sequence>
<comment type="caution">
    <text evidence="1">The sequence shown here is derived from an EMBL/GenBank/DDBJ whole genome shotgun (WGS) entry which is preliminary data.</text>
</comment>
<evidence type="ECO:0000313" key="1">
    <source>
        <dbReference type="EMBL" id="OHX38765.1"/>
    </source>
</evidence>
<name>A0ABX3CJ55_9BACI</name>
<dbReference type="Proteomes" id="UP000180194">
    <property type="component" value="Unassembled WGS sequence"/>
</dbReference>
<proteinExistence type="predicted"/>
<gene>
    <name evidence="1" type="ORF">BBV17_04470</name>
</gene>
<dbReference type="EMBL" id="MBRJ01000079">
    <property type="protein sequence ID" value="OHX38765.1"/>
    <property type="molecule type" value="Genomic_DNA"/>
</dbReference>
<organism evidence="1 2">
    <name type="scientific">Cytobacillus oceanisediminis</name>
    <dbReference type="NCBI Taxonomy" id="665099"/>
    <lineage>
        <taxon>Bacteria</taxon>
        <taxon>Bacillati</taxon>
        <taxon>Bacillota</taxon>
        <taxon>Bacilli</taxon>
        <taxon>Bacillales</taxon>
        <taxon>Bacillaceae</taxon>
        <taxon>Cytobacillus</taxon>
    </lineage>
</organism>
<accession>A0ABX3CJ55</accession>
<reference evidence="1 2" key="1">
    <citation type="submission" date="2016-07" db="EMBL/GenBank/DDBJ databases">
        <title>Bacillus oceanisediminis whole genome.</title>
        <authorList>
            <person name="Pal Y."/>
            <person name="Verma A."/>
            <person name="Mual P."/>
            <person name="Srinivasan K."/>
        </authorList>
    </citation>
    <scope>NUCLEOTIDE SEQUENCE [LARGE SCALE GENOMIC DNA]</scope>
    <source>
        <strain evidence="1 2">Bhandara28</strain>
    </source>
</reference>
<protein>
    <submittedName>
        <fullName evidence="1">Uncharacterized protein</fullName>
    </submittedName>
</protein>